<keyword evidence="8" id="KW-1185">Reference proteome</keyword>
<evidence type="ECO:0000256" key="5">
    <source>
        <dbReference type="SAM" id="SignalP"/>
    </source>
</evidence>
<dbReference type="EMBL" id="CP102290">
    <property type="protein sequence ID" value="UWP58350.1"/>
    <property type="molecule type" value="Genomic_DNA"/>
</dbReference>
<feature type="region of interest" description="Disordered" evidence="4">
    <location>
        <begin position="26"/>
        <end position="56"/>
    </location>
</feature>
<feature type="domain" description="Periplasmic binding protein" evidence="6">
    <location>
        <begin position="83"/>
        <end position="350"/>
    </location>
</feature>
<dbReference type="Gene3D" id="3.40.50.2300">
    <property type="match status" value="2"/>
</dbReference>
<evidence type="ECO:0000259" key="6">
    <source>
        <dbReference type="Pfam" id="PF13407"/>
    </source>
</evidence>
<dbReference type="InterPro" id="IPR028082">
    <property type="entry name" value="Peripla_BP_I"/>
</dbReference>
<dbReference type="Pfam" id="PF13407">
    <property type="entry name" value="Peripla_BP_4"/>
    <property type="match status" value="1"/>
</dbReference>
<accession>A0ABY5VCY4</accession>
<reference evidence="7" key="1">
    <citation type="journal article" date="2022" name="Cell">
        <title>Design, construction, and in vivo augmentation of a complex gut microbiome.</title>
        <authorList>
            <person name="Cheng A.G."/>
            <person name="Ho P.Y."/>
            <person name="Aranda-Diaz A."/>
            <person name="Jain S."/>
            <person name="Yu F.B."/>
            <person name="Meng X."/>
            <person name="Wang M."/>
            <person name="Iakiviak M."/>
            <person name="Nagashima K."/>
            <person name="Zhao A."/>
            <person name="Murugkar P."/>
            <person name="Patil A."/>
            <person name="Atabakhsh K."/>
            <person name="Weakley A."/>
            <person name="Yan J."/>
            <person name="Brumbaugh A.R."/>
            <person name="Higginbottom S."/>
            <person name="Dimas A."/>
            <person name="Shiver A.L."/>
            <person name="Deutschbauer A."/>
            <person name="Neff N."/>
            <person name="Sonnenburg J.L."/>
            <person name="Huang K.C."/>
            <person name="Fischbach M.A."/>
        </authorList>
    </citation>
    <scope>NUCLEOTIDE SEQUENCE</scope>
    <source>
        <strain evidence="7">DSM 19829</strain>
    </source>
</reference>
<dbReference type="PANTHER" id="PTHR46847">
    <property type="entry name" value="D-ALLOSE-BINDING PERIPLASMIC PROTEIN-RELATED"/>
    <property type="match status" value="1"/>
</dbReference>
<dbReference type="PROSITE" id="PS51257">
    <property type="entry name" value="PROKAR_LIPOPROTEIN"/>
    <property type="match status" value="1"/>
</dbReference>
<gene>
    <name evidence="7" type="ORF">NQ502_13280</name>
</gene>
<feature type="signal peptide" evidence="5">
    <location>
        <begin position="1"/>
        <end position="22"/>
    </location>
</feature>
<dbReference type="PANTHER" id="PTHR46847:SF1">
    <property type="entry name" value="D-ALLOSE-BINDING PERIPLASMIC PROTEIN-RELATED"/>
    <property type="match status" value="1"/>
</dbReference>
<dbReference type="RefSeq" id="WP_049898080.1">
    <property type="nucleotide sequence ID" value="NZ_CABLBR010000008.1"/>
</dbReference>
<feature type="chain" id="PRO_5045110928" evidence="5">
    <location>
        <begin position="23"/>
        <end position="380"/>
    </location>
</feature>
<dbReference type="InterPro" id="IPR025997">
    <property type="entry name" value="SBP_2_dom"/>
</dbReference>
<keyword evidence="3 5" id="KW-0732">Signal</keyword>
<comment type="subcellular location">
    <subcellularLocation>
        <location evidence="1">Cell envelope</location>
    </subcellularLocation>
</comment>
<evidence type="ECO:0000256" key="3">
    <source>
        <dbReference type="ARBA" id="ARBA00022729"/>
    </source>
</evidence>
<dbReference type="Proteomes" id="UP001060164">
    <property type="component" value="Chromosome"/>
</dbReference>
<name>A0ABY5VCY4_9FIRM</name>
<evidence type="ECO:0000256" key="1">
    <source>
        <dbReference type="ARBA" id="ARBA00004196"/>
    </source>
</evidence>
<evidence type="ECO:0000313" key="8">
    <source>
        <dbReference type="Proteomes" id="UP001060164"/>
    </source>
</evidence>
<evidence type="ECO:0000256" key="2">
    <source>
        <dbReference type="ARBA" id="ARBA00007639"/>
    </source>
</evidence>
<protein>
    <submittedName>
        <fullName evidence="7">Substrate-binding domain-containing protein</fullName>
    </submittedName>
</protein>
<organism evidence="7 8">
    <name type="scientific">Ruminococcus gauvreauii</name>
    <dbReference type="NCBI Taxonomy" id="438033"/>
    <lineage>
        <taxon>Bacteria</taxon>
        <taxon>Bacillati</taxon>
        <taxon>Bacillota</taxon>
        <taxon>Clostridia</taxon>
        <taxon>Eubacteriales</taxon>
        <taxon>Oscillospiraceae</taxon>
        <taxon>Ruminococcus</taxon>
    </lineage>
</organism>
<sequence>MGKKCLSLLLAGLLLAVTVGCGKDDSAKLNEGEEQTEEKDNEQEVKESQAEDSGVEIELPDEQKLKTDYTTVKGLELTAASHIAVVVKGKKSNYWKAVQTGMQQAIDDLNEEAGFVDDDKIYMTFEAPEHESDAEGQINIVDAVLSENPQVLCLAAIDMGSCEAQLETAEENGIPVIILDSGVMTDELVYTVCKTDNREAGAEAARRLSQGMNESGEVLIVASQRKGESISERVQGFLSETQDSHGSVVVMEVIYADDPDDDRSVKDRLLSVLEERPGIKGIFATDETMASEVLDVLDTEENAHILMVGFDSGSRQQEAIRDGKEYGTVCQNPFGMGYATITSAARAILGLENDKVIDAGYQWIDSSNIDHEENQKFLYE</sequence>
<comment type="similarity">
    <text evidence="2">Belongs to the bacterial solute-binding protein 2 family.</text>
</comment>
<feature type="compositionally biased region" description="Acidic residues" evidence="4">
    <location>
        <begin position="32"/>
        <end position="41"/>
    </location>
</feature>
<proteinExistence type="inferred from homology"/>
<evidence type="ECO:0000256" key="4">
    <source>
        <dbReference type="SAM" id="MobiDB-lite"/>
    </source>
</evidence>
<evidence type="ECO:0000313" key="7">
    <source>
        <dbReference type="EMBL" id="UWP58350.1"/>
    </source>
</evidence>
<dbReference type="SUPFAM" id="SSF53822">
    <property type="entry name" value="Periplasmic binding protein-like I"/>
    <property type="match status" value="1"/>
</dbReference>